<dbReference type="Gene3D" id="3.40.630.30">
    <property type="match status" value="1"/>
</dbReference>
<dbReference type="InterPro" id="IPR050832">
    <property type="entry name" value="Bact_Acetyltransf"/>
</dbReference>
<reference evidence="4" key="1">
    <citation type="submission" date="2022-12" db="EMBL/GenBank/DDBJ databases">
        <authorList>
            <person name="Krivoruchko A.V."/>
            <person name="Elkin A."/>
        </authorList>
    </citation>
    <scope>NUCLEOTIDE SEQUENCE</scope>
    <source>
        <strain evidence="4">IEGM 1391</strain>
    </source>
</reference>
<dbReference type="CDD" id="cd04301">
    <property type="entry name" value="NAT_SF"/>
    <property type="match status" value="1"/>
</dbReference>
<proteinExistence type="predicted"/>
<evidence type="ECO:0000256" key="2">
    <source>
        <dbReference type="ARBA" id="ARBA00023315"/>
    </source>
</evidence>
<dbReference type="PROSITE" id="PS51186">
    <property type="entry name" value="GNAT"/>
    <property type="match status" value="1"/>
</dbReference>
<keyword evidence="5" id="KW-1185">Reference proteome</keyword>
<sequence>MPVAASFAVVDPSSEPAIDILRRYNVDIVGRFYGREASDEEVLRVMVDEPSDDLAGDSGTFVVAYAEQFLVGCGGARFISDDIAELTRVFVDPIGRRGGVGASLIGHIENIVRESGRSRIRLDTRADLVEARRLYSRLGYVDVPAFNSEPYAEVWLEKHLF</sequence>
<comment type="caution">
    <text evidence="4">The sequence shown here is derived from an EMBL/GenBank/DDBJ whole genome shotgun (WGS) entry which is preliminary data.</text>
</comment>
<name>A0ABT4M9L7_9NOCA</name>
<dbReference type="Pfam" id="PF00583">
    <property type="entry name" value="Acetyltransf_1"/>
    <property type="match status" value="1"/>
</dbReference>
<evidence type="ECO:0000313" key="5">
    <source>
        <dbReference type="Proteomes" id="UP001081071"/>
    </source>
</evidence>
<keyword evidence="2" id="KW-0012">Acyltransferase</keyword>
<dbReference type="InterPro" id="IPR016181">
    <property type="entry name" value="Acyl_CoA_acyltransferase"/>
</dbReference>
<feature type="domain" description="N-acetyltransferase" evidence="3">
    <location>
        <begin position="8"/>
        <end position="161"/>
    </location>
</feature>
<accession>A0ABT4M9L7</accession>
<protein>
    <submittedName>
        <fullName evidence="4">GNAT family N-acetyltransferase</fullName>
    </submittedName>
</protein>
<organism evidence="4 5">
    <name type="scientific">Rhodococcus ruber</name>
    <dbReference type="NCBI Taxonomy" id="1830"/>
    <lineage>
        <taxon>Bacteria</taxon>
        <taxon>Bacillati</taxon>
        <taxon>Actinomycetota</taxon>
        <taxon>Actinomycetes</taxon>
        <taxon>Mycobacteriales</taxon>
        <taxon>Nocardiaceae</taxon>
        <taxon>Rhodococcus</taxon>
    </lineage>
</organism>
<evidence type="ECO:0000313" key="4">
    <source>
        <dbReference type="EMBL" id="MCZ4517399.1"/>
    </source>
</evidence>
<dbReference type="SUPFAM" id="SSF55729">
    <property type="entry name" value="Acyl-CoA N-acyltransferases (Nat)"/>
    <property type="match status" value="1"/>
</dbReference>
<dbReference type="PANTHER" id="PTHR43877:SF2">
    <property type="entry name" value="AMINOALKYLPHOSPHONATE N-ACETYLTRANSFERASE-RELATED"/>
    <property type="match status" value="1"/>
</dbReference>
<keyword evidence="1" id="KW-0808">Transferase</keyword>
<gene>
    <name evidence="4" type="ORF">O4220_02655</name>
</gene>
<evidence type="ECO:0000259" key="3">
    <source>
        <dbReference type="PROSITE" id="PS51186"/>
    </source>
</evidence>
<dbReference type="EMBL" id="JAPWIJ010000001">
    <property type="protein sequence ID" value="MCZ4517399.1"/>
    <property type="molecule type" value="Genomic_DNA"/>
</dbReference>
<dbReference type="InterPro" id="IPR000182">
    <property type="entry name" value="GNAT_dom"/>
</dbReference>
<dbReference type="Proteomes" id="UP001081071">
    <property type="component" value="Unassembled WGS sequence"/>
</dbReference>
<dbReference type="PANTHER" id="PTHR43877">
    <property type="entry name" value="AMINOALKYLPHOSPHONATE N-ACETYLTRANSFERASE-RELATED-RELATED"/>
    <property type="match status" value="1"/>
</dbReference>
<evidence type="ECO:0000256" key="1">
    <source>
        <dbReference type="ARBA" id="ARBA00022679"/>
    </source>
</evidence>
<dbReference type="RefSeq" id="WP_269602008.1">
    <property type="nucleotide sequence ID" value="NZ_JAPWIJ010000001.1"/>
</dbReference>